<gene>
    <name evidence="7" type="primary">modA</name>
    <name evidence="7" type="ORF">F8O03_06480</name>
</gene>
<evidence type="ECO:0000256" key="1">
    <source>
        <dbReference type="ARBA" id="ARBA00009175"/>
    </source>
</evidence>
<dbReference type="EMBL" id="WBJX01000002">
    <property type="protein sequence ID" value="KAB1638060.1"/>
    <property type="molecule type" value="Genomic_DNA"/>
</dbReference>
<keyword evidence="3 6" id="KW-0732">Signal</keyword>
<dbReference type="NCBIfam" id="TIGR01256">
    <property type="entry name" value="modA"/>
    <property type="match status" value="1"/>
</dbReference>
<dbReference type="GO" id="GO:0030973">
    <property type="term" value="F:molybdate ion binding"/>
    <property type="evidence" value="ECO:0007669"/>
    <property type="project" value="TreeGrafter"/>
</dbReference>
<dbReference type="PANTHER" id="PTHR30632:SF0">
    <property type="entry name" value="SULFATE-BINDING PROTEIN"/>
    <property type="match status" value="1"/>
</dbReference>
<evidence type="ECO:0000313" key="8">
    <source>
        <dbReference type="Proteomes" id="UP000490386"/>
    </source>
</evidence>
<feature type="signal peptide" evidence="6">
    <location>
        <begin position="1"/>
        <end position="42"/>
    </location>
</feature>
<dbReference type="Gene3D" id="3.40.190.10">
    <property type="entry name" value="Periplasmic binding protein-like II"/>
    <property type="match status" value="2"/>
</dbReference>
<feature type="binding site" evidence="4">
    <location>
        <position position="203"/>
    </location>
    <ligand>
        <name>molybdate</name>
        <dbReference type="ChEBI" id="CHEBI:36264"/>
    </ligand>
</feature>
<feature type="compositionally biased region" description="Low complexity" evidence="5">
    <location>
        <begin position="40"/>
        <end position="56"/>
    </location>
</feature>
<dbReference type="OrthoDB" id="9785015at2"/>
<dbReference type="InterPro" id="IPR050682">
    <property type="entry name" value="ModA/WtpA"/>
</dbReference>
<evidence type="ECO:0000313" key="7">
    <source>
        <dbReference type="EMBL" id="KAB1638060.1"/>
    </source>
</evidence>
<accession>A0A7J5B210</accession>
<dbReference type="PROSITE" id="PS51318">
    <property type="entry name" value="TAT"/>
    <property type="match status" value="1"/>
</dbReference>
<dbReference type="SUPFAM" id="SSF53850">
    <property type="entry name" value="Periplasmic binding protein-like II"/>
    <property type="match status" value="1"/>
</dbReference>
<name>A0A7J5B210_9MICO</name>
<protein>
    <submittedName>
        <fullName evidence="7">Molybdate ABC transporter substrate-binding protein</fullName>
    </submittedName>
</protein>
<evidence type="ECO:0000256" key="4">
    <source>
        <dbReference type="PIRSR" id="PIRSR004846-1"/>
    </source>
</evidence>
<dbReference type="PANTHER" id="PTHR30632">
    <property type="entry name" value="MOLYBDATE-BINDING PERIPLASMIC PROTEIN"/>
    <property type="match status" value="1"/>
</dbReference>
<dbReference type="Proteomes" id="UP000490386">
    <property type="component" value="Unassembled WGS sequence"/>
</dbReference>
<feature type="binding site" evidence="4">
    <location>
        <position position="221"/>
    </location>
    <ligand>
        <name>molybdate</name>
        <dbReference type="ChEBI" id="CHEBI:36264"/>
    </ligand>
</feature>
<keyword evidence="8" id="KW-1185">Reference proteome</keyword>
<evidence type="ECO:0000256" key="5">
    <source>
        <dbReference type="SAM" id="MobiDB-lite"/>
    </source>
</evidence>
<feature type="binding site" evidence="4">
    <location>
        <position position="99"/>
    </location>
    <ligand>
        <name>molybdate</name>
        <dbReference type="ChEBI" id="CHEBI:36264"/>
    </ligand>
</feature>
<organism evidence="7 8">
    <name type="scientific">Pseudoclavibacter terrae</name>
    <dbReference type="NCBI Taxonomy" id="1530195"/>
    <lineage>
        <taxon>Bacteria</taxon>
        <taxon>Bacillati</taxon>
        <taxon>Actinomycetota</taxon>
        <taxon>Actinomycetes</taxon>
        <taxon>Micrococcales</taxon>
        <taxon>Microbacteriaceae</taxon>
        <taxon>Pseudoclavibacter</taxon>
    </lineage>
</organism>
<sequence length="286" mass="29204">MSESKECRVSETRRRGLVRVLAASAGVLLLAALAGCSPGASPAGPSSGASTAPSPSETGPTGTVTVYAAASLTETFTQLAGEFEVEHPGVSVTLNFGGSPTLAEQIVTGGAPVDVFASASDTTMKTVVDAGLVEWTPATFTRNALVIVTPKGNPAGVTGLEDFADSRLKLAMCDEEVPCGAAAAKIFEQTDIVPRPDTLESDVKAVLTKVRLGEVDAGLVYATDAKAAAAEVDAIEFPEALDAVNNYGIVPLKAAPNPEAAAAFTEFILTARGVEVFEEAGFLSLT</sequence>
<dbReference type="InterPro" id="IPR005950">
    <property type="entry name" value="ModA"/>
</dbReference>
<comment type="similarity">
    <text evidence="1">Belongs to the bacterial solute-binding protein ModA family.</text>
</comment>
<proteinExistence type="inferred from homology"/>
<feature type="binding site" evidence="4">
    <location>
        <position position="71"/>
    </location>
    <ligand>
        <name>molybdate</name>
        <dbReference type="ChEBI" id="CHEBI:36264"/>
    </ligand>
</feature>
<dbReference type="GO" id="GO:0015689">
    <property type="term" value="P:molybdate ion transport"/>
    <property type="evidence" value="ECO:0007669"/>
    <property type="project" value="InterPro"/>
</dbReference>
<dbReference type="AlphaFoldDB" id="A0A7J5B210"/>
<feature type="chain" id="PRO_5038709655" evidence="6">
    <location>
        <begin position="43"/>
        <end position="286"/>
    </location>
</feature>
<comment type="caution">
    <text evidence="7">The sequence shown here is derived from an EMBL/GenBank/DDBJ whole genome shotgun (WGS) entry which is preliminary data.</text>
</comment>
<dbReference type="GO" id="GO:0046872">
    <property type="term" value="F:metal ion binding"/>
    <property type="evidence" value="ECO:0007669"/>
    <property type="project" value="UniProtKB-KW"/>
</dbReference>
<dbReference type="InterPro" id="IPR006311">
    <property type="entry name" value="TAT_signal"/>
</dbReference>
<keyword evidence="2 4" id="KW-0479">Metal-binding</keyword>
<keyword evidence="4" id="KW-0500">Molybdenum</keyword>
<evidence type="ECO:0000256" key="3">
    <source>
        <dbReference type="ARBA" id="ARBA00022729"/>
    </source>
</evidence>
<dbReference type="PIRSF" id="PIRSF004846">
    <property type="entry name" value="ModA"/>
    <property type="match status" value="1"/>
</dbReference>
<evidence type="ECO:0000256" key="2">
    <source>
        <dbReference type="ARBA" id="ARBA00022723"/>
    </source>
</evidence>
<reference evidence="7 8" key="1">
    <citation type="submission" date="2019-09" db="EMBL/GenBank/DDBJ databases">
        <title>Phylogeny of genus Pseudoclavibacter and closely related genus.</title>
        <authorList>
            <person name="Li Y."/>
        </authorList>
    </citation>
    <scope>NUCLEOTIDE SEQUENCE [LARGE SCALE GENOMIC DNA]</scope>
    <source>
        <strain evidence="7 8">THG-MD12</strain>
    </source>
</reference>
<evidence type="ECO:0000256" key="6">
    <source>
        <dbReference type="SAM" id="SignalP"/>
    </source>
</evidence>
<feature type="region of interest" description="Disordered" evidence="5">
    <location>
        <begin position="40"/>
        <end position="62"/>
    </location>
</feature>
<dbReference type="Pfam" id="PF13531">
    <property type="entry name" value="SBP_bac_11"/>
    <property type="match status" value="1"/>
</dbReference>